<dbReference type="GeneID" id="80020055"/>
<accession>A0A977PT24</accession>
<proteinExistence type="predicted"/>
<feature type="compositionally biased region" description="Low complexity" evidence="1">
    <location>
        <begin position="594"/>
        <end position="618"/>
    </location>
</feature>
<evidence type="ECO:0000313" key="3">
    <source>
        <dbReference type="Proteomes" id="UP001063033"/>
    </source>
</evidence>
<dbReference type="Proteomes" id="UP001063033">
    <property type="component" value="Segment"/>
</dbReference>
<feature type="region of interest" description="Disordered" evidence="1">
    <location>
        <begin position="585"/>
        <end position="653"/>
    </location>
</feature>
<reference evidence="2" key="1">
    <citation type="submission" date="2022-08" db="EMBL/GenBank/DDBJ databases">
        <authorList>
            <person name="Dojs M.A."/>
            <person name="Fleischacker C.L."/>
            <person name="Jackson S.M."/>
            <person name="Feiring S.B."/>
            <person name="Webb R.J."/>
            <person name="Schaefbauer A.B."/>
            <person name="Vigness C.A."/>
            <person name="Boyle B.L."/>
            <person name="Frank J.R."/>
            <person name="Fleischacker T.C."/>
            <person name="Ackerman S.B."/>
            <person name="Balish M.F."/>
            <person name="Garlena R.A."/>
            <person name="Russell D.A."/>
            <person name="Jacobs-Sera D."/>
            <person name="Hatfull G.F."/>
        </authorList>
    </citation>
    <scope>NUCLEOTIDE SEQUENCE</scope>
</reference>
<keyword evidence="3" id="KW-1185">Reference proteome</keyword>
<dbReference type="EMBL" id="OP297545">
    <property type="protein sequence ID" value="UXE04796.1"/>
    <property type="molecule type" value="Genomic_DNA"/>
</dbReference>
<feature type="region of interest" description="Disordered" evidence="1">
    <location>
        <begin position="281"/>
        <end position="320"/>
    </location>
</feature>
<protein>
    <submittedName>
        <fullName evidence="2">Uncharacterized protein</fullName>
    </submittedName>
</protein>
<sequence length="653" mass="66947">MSHIECPACKTSLEVDAVQFSVRVVESVSAEFEAQNVPAAAPISEPEPAAPAAVEEPAPGPSEPVKPKRVTPPDTGGAILNDLLAKGLREWVRVHPWPGFEPSADLHARYVEWAKGGPEDQPVYPFMITKNRFSKVLVESLGATWYKGAAGRMYGLPEELRAHAEPEVPVAHLHDDSGSSYTEPVAGGPENHYPENVVPIRPEASRSAADVVAATSAALGVSDDVAAAAAESIASAVAANVPVTAVDSAPAADAPPAVAVPEGFRWVQVPGVNGWVLEHDPATQSGLAPRPTPAEPVSVPAPEVEAEKPKRARKPKPTQAPVSAGVFEDLSDVEPGGSAALAAKLNGAPVADLAAPAHELAAGLTQAQVEALSKGEVEEAADAVHKAALAFDLMVQRQAAVRHVAEWQPPAPADAPPAVDPDLEAARYAAEHGIPLSAAADAVVDGGDLEAAEAAPLPAPEPEPEAVSPAAPIDVAAMAAQLGIPVEALVAAMAAQNAAAAPAPAPVVEAPAPAPAPPAPVADPVLWRVGLTDQEAELPFGALEQLFKDRLPEGVVLSSPAVDLAYNDQGFPVAEAQVRAVDGSPLEERTLPVQPAARAARQPAPRGDAGAAGAAALQRQREAAARAAEQASHLPAGQPFYYPEDSADAGDWG</sequence>
<organism evidence="2 3">
    <name type="scientific">Arthrobacter phage Shambre1</name>
    <dbReference type="NCBI Taxonomy" id="2927284"/>
    <lineage>
        <taxon>Viruses</taxon>
        <taxon>Duplodnaviria</taxon>
        <taxon>Heunggongvirae</taxon>
        <taxon>Uroviricota</taxon>
        <taxon>Caudoviricetes</taxon>
        <taxon>Bismarckvirus</taxon>
        <taxon>Bismarckvirus shambre1</taxon>
    </lineage>
</organism>
<dbReference type="RefSeq" id="YP_010755403.1">
    <property type="nucleotide sequence ID" value="NC_073469.1"/>
</dbReference>
<dbReference type="KEGG" id="vg:80020055"/>
<evidence type="ECO:0000313" key="2">
    <source>
        <dbReference type="EMBL" id="UXE04796.1"/>
    </source>
</evidence>
<name>A0A977PT24_9CAUD</name>
<gene>
    <name evidence="2" type="primary">60</name>
    <name evidence="2" type="ORF">SEA_SHAMBRE1_60</name>
</gene>
<evidence type="ECO:0000256" key="1">
    <source>
        <dbReference type="SAM" id="MobiDB-lite"/>
    </source>
</evidence>
<feature type="region of interest" description="Disordered" evidence="1">
    <location>
        <begin position="39"/>
        <end position="76"/>
    </location>
</feature>
<feature type="compositionally biased region" description="Low complexity" evidence="1">
    <location>
        <begin position="39"/>
        <end position="57"/>
    </location>
</feature>